<dbReference type="InterPro" id="IPR036909">
    <property type="entry name" value="Cyt_c-like_dom_sf"/>
</dbReference>
<evidence type="ECO:0000313" key="12">
    <source>
        <dbReference type="Proteomes" id="UP000256845"/>
    </source>
</evidence>
<comment type="caution">
    <text evidence="11">The sequence shown here is derived from an EMBL/GenBank/DDBJ whole genome shotgun (WGS) entry which is preliminary data.</text>
</comment>
<dbReference type="InterPro" id="IPR008168">
    <property type="entry name" value="Cyt_C_IC"/>
</dbReference>
<keyword evidence="12" id="KW-1185">Reference proteome</keyword>
<keyword evidence="5 8" id="KW-0479">Metal-binding</keyword>
<keyword evidence="3 8" id="KW-0349">Heme</keyword>
<evidence type="ECO:0000313" key="11">
    <source>
        <dbReference type="EMBL" id="RED54064.1"/>
    </source>
</evidence>
<keyword evidence="6" id="KW-0249">Electron transport</keyword>
<organism evidence="11 12">
    <name type="scientific">Aestuariispira insulae</name>
    <dbReference type="NCBI Taxonomy" id="1461337"/>
    <lineage>
        <taxon>Bacteria</taxon>
        <taxon>Pseudomonadati</taxon>
        <taxon>Pseudomonadota</taxon>
        <taxon>Alphaproteobacteria</taxon>
        <taxon>Rhodospirillales</taxon>
        <taxon>Kiloniellaceae</taxon>
        <taxon>Aestuariispira</taxon>
    </lineage>
</organism>
<dbReference type="Pfam" id="PF00034">
    <property type="entry name" value="Cytochrom_C"/>
    <property type="match status" value="1"/>
</dbReference>
<evidence type="ECO:0000256" key="3">
    <source>
        <dbReference type="ARBA" id="ARBA00022617"/>
    </source>
</evidence>
<dbReference type="AlphaFoldDB" id="A0A3D9HX49"/>
<keyword evidence="4" id="KW-0679">Respiratory chain</keyword>
<reference evidence="11 12" key="1">
    <citation type="submission" date="2018-07" db="EMBL/GenBank/DDBJ databases">
        <title>Genomic Encyclopedia of Type Strains, Phase III (KMG-III): the genomes of soil and plant-associated and newly described type strains.</title>
        <authorList>
            <person name="Whitman W."/>
        </authorList>
    </citation>
    <scope>NUCLEOTIDE SEQUENCE [LARGE SCALE GENOMIC DNA]</scope>
    <source>
        <strain evidence="11 12">CECT 8488</strain>
    </source>
</reference>
<evidence type="ECO:0000259" key="10">
    <source>
        <dbReference type="PROSITE" id="PS51007"/>
    </source>
</evidence>
<feature type="transmembrane region" description="Helical" evidence="9">
    <location>
        <begin position="12"/>
        <end position="30"/>
    </location>
</feature>
<dbReference type="Gene3D" id="1.10.760.10">
    <property type="entry name" value="Cytochrome c-like domain"/>
    <property type="match status" value="1"/>
</dbReference>
<name>A0A3D9HX49_9PROT</name>
<dbReference type="Proteomes" id="UP000256845">
    <property type="component" value="Unassembled WGS sequence"/>
</dbReference>
<accession>A0A3D9HX49</accession>
<comment type="cofactor">
    <cofactor evidence="1">
        <name>heme c</name>
        <dbReference type="ChEBI" id="CHEBI:61717"/>
    </cofactor>
</comment>
<evidence type="ECO:0000256" key="7">
    <source>
        <dbReference type="ARBA" id="ARBA00023004"/>
    </source>
</evidence>
<sequence>MSEVKKTRGLGLILGLVAVAFVTGAVLYVVNNQKKRSPHFADFRNAEMVALGEQVYEANCAICHGAGLEGQPNWRQPLASGGFPAPPHDETGHTWHHPDQMLFQVTKFGGASVAGEGAVSNMPAFEGILSDQEILASLAYIKSHWPAKIQDDQEKLTYRQTLRENR</sequence>
<evidence type="ECO:0000256" key="8">
    <source>
        <dbReference type="PROSITE-ProRule" id="PRU00433"/>
    </source>
</evidence>
<evidence type="ECO:0000256" key="6">
    <source>
        <dbReference type="ARBA" id="ARBA00022982"/>
    </source>
</evidence>
<dbReference type="EMBL" id="QRDW01000001">
    <property type="protein sequence ID" value="RED54064.1"/>
    <property type="molecule type" value="Genomic_DNA"/>
</dbReference>
<dbReference type="PROSITE" id="PS51007">
    <property type="entry name" value="CYTC"/>
    <property type="match status" value="1"/>
</dbReference>
<evidence type="ECO:0000256" key="4">
    <source>
        <dbReference type="ARBA" id="ARBA00022660"/>
    </source>
</evidence>
<dbReference type="GO" id="GO:0020037">
    <property type="term" value="F:heme binding"/>
    <property type="evidence" value="ECO:0007669"/>
    <property type="project" value="InterPro"/>
</dbReference>
<gene>
    <name evidence="11" type="ORF">DFP90_101865</name>
</gene>
<dbReference type="PANTHER" id="PTHR35008">
    <property type="entry name" value="BLL4482 PROTEIN-RELATED"/>
    <property type="match status" value="1"/>
</dbReference>
<dbReference type="PANTHER" id="PTHR35008:SF4">
    <property type="entry name" value="BLL4482 PROTEIN"/>
    <property type="match status" value="1"/>
</dbReference>
<evidence type="ECO:0000256" key="2">
    <source>
        <dbReference type="ARBA" id="ARBA00022448"/>
    </source>
</evidence>
<proteinExistence type="predicted"/>
<evidence type="ECO:0000256" key="9">
    <source>
        <dbReference type="SAM" id="Phobius"/>
    </source>
</evidence>
<dbReference type="GO" id="GO:0009055">
    <property type="term" value="F:electron transfer activity"/>
    <property type="evidence" value="ECO:0007669"/>
    <property type="project" value="InterPro"/>
</dbReference>
<keyword evidence="9" id="KW-0812">Transmembrane</keyword>
<evidence type="ECO:0000256" key="5">
    <source>
        <dbReference type="ARBA" id="ARBA00022723"/>
    </source>
</evidence>
<dbReference type="InterPro" id="IPR051459">
    <property type="entry name" value="Cytochrome_c-type_DH"/>
</dbReference>
<keyword evidence="9" id="KW-0472">Membrane</keyword>
<dbReference type="GO" id="GO:0005506">
    <property type="term" value="F:iron ion binding"/>
    <property type="evidence" value="ECO:0007669"/>
    <property type="project" value="InterPro"/>
</dbReference>
<keyword evidence="9" id="KW-1133">Transmembrane helix</keyword>
<keyword evidence="7 8" id="KW-0408">Iron</keyword>
<dbReference type="RefSeq" id="WP_245956954.1">
    <property type="nucleotide sequence ID" value="NZ_QRDW01000001.1"/>
</dbReference>
<feature type="domain" description="Cytochrome c" evidence="10">
    <location>
        <begin position="47"/>
        <end position="145"/>
    </location>
</feature>
<dbReference type="SUPFAM" id="SSF46626">
    <property type="entry name" value="Cytochrome c"/>
    <property type="match status" value="1"/>
</dbReference>
<evidence type="ECO:0000256" key="1">
    <source>
        <dbReference type="ARBA" id="ARBA00001926"/>
    </source>
</evidence>
<dbReference type="PRINTS" id="PR00605">
    <property type="entry name" value="CYTCHROMECIC"/>
</dbReference>
<keyword evidence="2" id="KW-0813">Transport</keyword>
<dbReference type="InterPro" id="IPR009056">
    <property type="entry name" value="Cyt_c-like_dom"/>
</dbReference>
<protein>
    <submittedName>
        <fullName evidence="11">Cbb3-type cytochrome c oxidase subunit III</fullName>
    </submittedName>
</protein>